<organism evidence="1 2">
    <name type="scientific">Candidatus Competibacter denitrificans Run_A_D11</name>
    <dbReference type="NCBI Taxonomy" id="1400863"/>
    <lineage>
        <taxon>Bacteria</taxon>
        <taxon>Pseudomonadati</taxon>
        <taxon>Pseudomonadota</taxon>
        <taxon>Gammaproteobacteria</taxon>
        <taxon>Candidatus Competibacteraceae</taxon>
        <taxon>Candidatus Competibacter</taxon>
    </lineage>
</organism>
<reference evidence="1" key="2">
    <citation type="submission" date="2014-03" db="EMBL/GenBank/DDBJ databases">
        <title>Candidatus Competibacter-lineage genomes retrieved from metagenomes reveal functional metabolic diversity.</title>
        <authorList>
            <person name="McIlroy S.J."/>
            <person name="Albertsen M."/>
            <person name="Andresen E.K."/>
            <person name="Saunders A.M."/>
            <person name="Kristiansen R."/>
            <person name="Stokholm-Bjerregaard M."/>
            <person name="Nielsen K.L."/>
            <person name="Nielsen P.H."/>
        </authorList>
    </citation>
    <scope>NUCLEOTIDE SEQUENCE</scope>
    <source>
        <strain evidence="1">Run_A_D11</strain>
    </source>
</reference>
<evidence type="ECO:0000313" key="1">
    <source>
        <dbReference type="EMBL" id="CDI01956.1"/>
    </source>
</evidence>
<dbReference type="STRING" id="1400863.BN873_210177"/>
<dbReference type="EMBL" id="CBTJ020000027">
    <property type="protein sequence ID" value="CDI01956.1"/>
    <property type="molecule type" value="Genomic_DNA"/>
</dbReference>
<accession>W6M314</accession>
<name>W6M314_9GAMM</name>
<keyword evidence="2" id="KW-1185">Reference proteome</keyword>
<protein>
    <submittedName>
        <fullName evidence="1">Uncharacterized protein</fullName>
    </submittedName>
</protein>
<dbReference type="Proteomes" id="UP000035760">
    <property type="component" value="Unassembled WGS sequence"/>
</dbReference>
<sequence>MHQRELRNHYLIINFALQQKRIYAVI</sequence>
<proteinExistence type="predicted"/>
<dbReference type="AlphaFoldDB" id="W6M314"/>
<evidence type="ECO:0000313" key="2">
    <source>
        <dbReference type="Proteomes" id="UP000035760"/>
    </source>
</evidence>
<comment type="caution">
    <text evidence="1">The sequence shown here is derived from an EMBL/GenBank/DDBJ whole genome shotgun (WGS) entry which is preliminary data.</text>
</comment>
<gene>
    <name evidence="1" type="ORF">BN873_210177</name>
</gene>
<reference evidence="1" key="1">
    <citation type="submission" date="2013-07" db="EMBL/GenBank/DDBJ databases">
        <authorList>
            <person name="McIlroy S."/>
        </authorList>
    </citation>
    <scope>NUCLEOTIDE SEQUENCE [LARGE SCALE GENOMIC DNA]</scope>
    <source>
        <strain evidence="1">Run_A_D11</strain>
    </source>
</reference>